<evidence type="ECO:0000259" key="15">
    <source>
        <dbReference type="SMART" id="SM00484"/>
    </source>
</evidence>
<evidence type="ECO:0000256" key="13">
    <source>
        <dbReference type="SAM" id="Coils"/>
    </source>
</evidence>
<comment type="similarity">
    <text evidence="12">Belongs to the XPG/RAD2 endonuclease family. GEN subfamily.</text>
</comment>
<feature type="coiled-coil region" evidence="13">
    <location>
        <begin position="823"/>
        <end position="854"/>
    </location>
</feature>
<feature type="compositionally biased region" description="Polar residues" evidence="14">
    <location>
        <begin position="505"/>
        <end position="515"/>
    </location>
</feature>
<feature type="compositionally biased region" description="Basic residues" evidence="14">
    <location>
        <begin position="1168"/>
        <end position="1185"/>
    </location>
</feature>
<keyword evidence="11" id="KW-0539">Nucleus</keyword>
<sequence length="1232" mass="135650">MGVKSLWKLLAPVGRPVMLETMEGQIMAIDSSIWIYQFQATMRDNDGKALSNAHVLGFLRRIAKLLFYGIKPVFVFDGGAPALKRNTLNERKRKKSGAATSLTRVAEKLLAAQLRRAAVDQAKGPQKSAKSKGKAPSGPVVLDDNTVYLEDIDSSMPKASPPKPTDTASASPSKPKFHDHDPYRLPDIDLEAAVAKATRAPVPDPRLATEDELRDFIEDMRPEDFDVTSPAFRELPTEVQYEIVGDLRLKSRQTSYARLQNMLRSAPTPLDFSKQQILNLQQRNTLTQQLLITTDSIGKAHLTIPVRVASERNREYVLVKNEGKDGGWILGVRDDGGTREKPIEIDQDDKKDVSEDGSDEDMDMEEVPMSVYFLMPYRNANSAIPRPSTGMPDPDLQEFQRSMNLAAIASRHAKKPPLPRKIAALVAAAPASVSQPLFDFGNDINDDDEDDGELALAIQQSIEHDKGDRVVSVVDEEDDGELALVIQESIDQAKGQAPARPRQPVQVNAVASSSKLVGAPATPRRPSSESVSASRSHYSHYAEDAFVRGTRLETALSIANAGLVRTPTKPKPAPTLKPPVRAPCSGSRCCSRQRPPRLRRQEYRLHLHLCDLQTPCLTLRTIRILPGRWAPSLPATAQIVVPSHHVSDDEVDMEEVLPSPEPPSVASSAHPKLTEQDDVSSSFTPPRANSPLSSFVIPDNDSFLVGKPLSVSVAEKPPFVVVPEEVKSTAHSDPQPIVDGGSAVPQDSAPVPPQFFSRTNLEEDDEHLSGWSRSPSPVVGIDQPQPRAPSPVPETWDAAQEMDPAAEESEFVQFMSQVKGKDLDEVQQEIDDEIKVLNAQKKAAMRDSEDINQQMINQIMTLLSLFGIPYITAPMEAEAQCAELVHLGLVNGVITDDSDVFLFGSQRVFKNMFNQSKTVECFLLPDLSRELGLDRDTLIRLAYLLGSDYVDGLPGVGPVVAMELLDEFPGEDGLHKFKDWWTKVQSGKDKPEDNKSKFRKRFKKKFKDLYLPPEWPNATVRDAYYHPTVDSSEEPFKWGLPDLDALREFLYVELSWSPVKVDELLLPIIQKIRKRGQSGALNKQGDLNGYFDIAGSGTVAPRQRQAYASKRLQQVVSDFRKKRKHSSKSPAAPDTPDGNSQSEDDSDVPTTKKVKVGKAKTGTATKRGTGRSRGRGAKKGSSRKKVASEDEAEFEGDAVGSESGPAQAAKLRPRPKPAYKGVAVDAEFVDED</sequence>
<dbReference type="PROSITE" id="PS00841">
    <property type="entry name" value="XPG_1"/>
    <property type="match status" value="1"/>
</dbReference>
<keyword evidence="5" id="KW-0479">Metal-binding</keyword>
<evidence type="ECO:0000256" key="6">
    <source>
        <dbReference type="ARBA" id="ARBA00022759"/>
    </source>
</evidence>
<dbReference type="GO" id="GO:0006289">
    <property type="term" value="P:nucleotide-excision repair"/>
    <property type="evidence" value="ECO:0007669"/>
    <property type="project" value="InterPro"/>
</dbReference>
<feature type="compositionally biased region" description="Low complexity" evidence="14">
    <location>
        <begin position="121"/>
        <end position="139"/>
    </location>
</feature>
<evidence type="ECO:0000256" key="8">
    <source>
        <dbReference type="ARBA" id="ARBA00022801"/>
    </source>
</evidence>
<dbReference type="GO" id="GO:0003697">
    <property type="term" value="F:single-stranded DNA binding"/>
    <property type="evidence" value="ECO:0007669"/>
    <property type="project" value="InterPro"/>
</dbReference>
<dbReference type="Gene3D" id="3.40.50.1010">
    <property type="entry name" value="5'-nuclease"/>
    <property type="match status" value="2"/>
</dbReference>
<feature type="region of interest" description="Disordered" evidence="14">
    <location>
        <begin position="493"/>
        <end position="535"/>
    </location>
</feature>
<feature type="region of interest" description="Disordered" evidence="14">
    <location>
        <begin position="331"/>
        <end position="361"/>
    </location>
</feature>
<dbReference type="CDD" id="cd09868">
    <property type="entry name" value="PIN_XPG_RAD2"/>
    <property type="match status" value="2"/>
</dbReference>
<keyword evidence="9" id="KW-0460">Magnesium</keyword>
<dbReference type="PANTHER" id="PTHR16171:SF7">
    <property type="entry name" value="DNA REPAIR PROTEIN RAD2"/>
    <property type="match status" value="1"/>
</dbReference>
<keyword evidence="6" id="KW-0255">Endonuclease</keyword>
<dbReference type="InterPro" id="IPR008918">
    <property type="entry name" value="HhH2"/>
</dbReference>
<evidence type="ECO:0000256" key="10">
    <source>
        <dbReference type="ARBA" id="ARBA00023204"/>
    </source>
</evidence>
<evidence type="ECO:0000256" key="4">
    <source>
        <dbReference type="ARBA" id="ARBA00022722"/>
    </source>
</evidence>
<dbReference type="CDD" id="cd09904">
    <property type="entry name" value="H3TH_XPG"/>
    <property type="match status" value="1"/>
</dbReference>
<organism evidence="17 18">
    <name type="scientific">Mycena venus</name>
    <dbReference type="NCBI Taxonomy" id="2733690"/>
    <lineage>
        <taxon>Eukaryota</taxon>
        <taxon>Fungi</taxon>
        <taxon>Dikarya</taxon>
        <taxon>Basidiomycota</taxon>
        <taxon>Agaricomycotina</taxon>
        <taxon>Agaricomycetes</taxon>
        <taxon>Agaricomycetidae</taxon>
        <taxon>Agaricales</taxon>
        <taxon>Marasmiineae</taxon>
        <taxon>Mycenaceae</taxon>
        <taxon>Mycena</taxon>
    </lineage>
</organism>
<comment type="cofactor">
    <cofactor evidence="1">
        <name>Mg(2+)</name>
        <dbReference type="ChEBI" id="CHEBI:18420"/>
    </cofactor>
</comment>
<feature type="region of interest" description="Disordered" evidence="14">
    <location>
        <begin position="1117"/>
        <end position="1232"/>
    </location>
</feature>
<keyword evidence="10" id="KW-0234">DNA repair</keyword>
<evidence type="ECO:0000256" key="11">
    <source>
        <dbReference type="ARBA" id="ARBA00023242"/>
    </source>
</evidence>
<dbReference type="InterPro" id="IPR019974">
    <property type="entry name" value="XPG_CS"/>
</dbReference>
<dbReference type="PANTHER" id="PTHR16171">
    <property type="entry name" value="DNA REPAIR PROTEIN COMPLEMENTING XP-G CELLS-RELATED"/>
    <property type="match status" value="1"/>
</dbReference>
<evidence type="ECO:0000256" key="9">
    <source>
        <dbReference type="ARBA" id="ARBA00022842"/>
    </source>
</evidence>
<dbReference type="OrthoDB" id="31113at2759"/>
<keyword evidence="18" id="KW-1185">Reference proteome</keyword>
<dbReference type="InterPro" id="IPR006086">
    <property type="entry name" value="XPG-I_dom"/>
</dbReference>
<feature type="region of interest" description="Disordered" evidence="14">
    <location>
        <begin position="647"/>
        <end position="695"/>
    </location>
</feature>
<feature type="region of interest" description="Disordered" evidence="14">
    <location>
        <begin position="117"/>
        <end position="184"/>
    </location>
</feature>
<reference evidence="17" key="1">
    <citation type="submission" date="2020-05" db="EMBL/GenBank/DDBJ databases">
        <title>Mycena genomes resolve the evolution of fungal bioluminescence.</title>
        <authorList>
            <person name="Tsai I.J."/>
        </authorList>
    </citation>
    <scope>NUCLEOTIDE SEQUENCE</scope>
    <source>
        <strain evidence="17">CCC161011</strain>
    </source>
</reference>
<evidence type="ECO:0000256" key="14">
    <source>
        <dbReference type="SAM" id="MobiDB-lite"/>
    </source>
</evidence>
<dbReference type="InterPro" id="IPR006085">
    <property type="entry name" value="XPG_DNA_repair_N"/>
</dbReference>
<name>A0A8H6X8S6_9AGAR</name>
<dbReference type="SMART" id="SM00279">
    <property type="entry name" value="HhH2"/>
    <property type="match status" value="1"/>
</dbReference>
<evidence type="ECO:0000313" key="17">
    <source>
        <dbReference type="EMBL" id="KAF7336705.1"/>
    </source>
</evidence>
<feature type="region of interest" description="Disordered" evidence="14">
    <location>
        <begin position="565"/>
        <end position="592"/>
    </location>
</feature>
<keyword evidence="7" id="KW-0227">DNA damage</keyword>
<accession>A0A8H6X8S6</accession>
<dbReference type="GO" id="GO:0005634">
    <property type="term" value="C:nucleus"/>
    <property type="evidence" value="ECO:0007669"/>
    <property type="project" value="UniProtKB-SubCell"/>
</dbReference>
<dbReference type="SUPFAM" id="SSF88723">
    <property type="entry name" value="PIN domain-like"/>
    <property type="match status" value="1"/>
</dbReference>
<proteinExistence type="inferred from homology"/>
<feature type="compositionally biased region" description="Low complexity" evidence="14">
    <location>
        <begin position="524"/>
        <end position="535"/>
    </location>
</feature>
<dbReference type="PROSITE" id="PS00842">
    <property type="entry name" value="XPG_2"/>
    <property type="match status" value="1"/>
</dbReference>
<dbReference type="Proteomes" id="UP000620124">
    <property type="component" value="Unassembled WGS sequence"/>
</dbReference>
<dbReference type="GO" id="GO:0046872">
    <property type="term" value="F:metal ion binding"/>
    <property type="evidence" value="ECO:0007669"/>
    <property type="project" value="UniProtKB-KW"/>
</dbReference>
<dbReference type="InterPro" id="IPR006084">
    <property type="entry name" value="XPG/Rad2"/>
</dbReference>
<dbReference type="Pfam" id="PF00867">
    <property type="entry name" value="XPG_I"/>
    <property type="match status" value="1"/>
</dbReference>
<dbReference type="AlphaFoldDB" id="A0A8H6X8S6"/>
<comment type="subcellular location">
    <subcellularLocation>
        <location evidence="2">Nucleus</location>
    </subcellularLocation>
</comment>
<dbReference type="FunFam" id="1.10.150.20:FF:000030">
    <property type="entry name" value="Flap endonuclease GEN-like 1"/>
    <property type="match status" value="1"/>
</dbReference>
<evidence type="ECO:0000256" key="7">
    <source>
        <dbReference type="ARBA" id="ARBA00022763"/>
    </source>
</evidence>
<feature type="compositionally biased region" description="Basic and acidic residues" evidence="14">
    <location>
        <begin position="332"/>
        <end position="354"/>
    </location>
</feature>
<dbReference type="SMART" id="SM00485">
    <property type="entry name" value="XPGN"/>
    <property type="match status" value="1"/>
</dbReference>
<dbReference type="InterPro" id="IPR029060">
    <property type="entry name" value="PIN-like_dom_sf"/>
</dbReference>
<evidence type="ECO:0000256" key="5">
    <source>
        <dbReference type="ARBA" id="ARBA00022723"/>
    </source>
</evidence>
<dbReference type="PRINTS" id="PR00066">
    <property type="entry name" value="XRODRMPGMNTG"/>
</dbReference>
<dbReference type="SMART" id="SM00484">
    <property type="entry name" value="XPGI"/>
    <property type="match status" value="1"/>
</dbReference>
<comment type="similarity">
    <text evidence="3">Belongs to the XPG/RAD2 endonuclease family. XPG subfamily.</text>
</comment>
<evidence type="ECO:0000313" key="18">
    <source>
        <dbReference type="Proteomes" id="UP000620124"/>
    </source>
</evidence>
<feature type="domain" description="XPG N-terminal" evidence="16">
    <location>
        <begin position="1"/>
        <end position="98"/>
    </location>
</feature>
<evidence type="ECO:0000259" key="16">
    <source>
        <dbReference type="SMART" id="SM00485"/>
    </source>
</evidence>
<dbReference type="EMBL" id="JACAZI010000022">
    <property type="protein sequence ID" value="KAF7336705.1"/>
    <property type="molecule type" value="Genomic_DNA"/>
</dbReference>
<dbReference type="PRINTS" id="PR00853">
    <property type="entry name" value="XPGRADSUPER"/>
</dbReference>
<dbReference type="SUPFAM" id="SSF47807">
    <property type="entry name" value="5' to 3' exonuclease, C-terminal subdomain"/>
    <property type="match status" value="1"/>
</dbReference>
<dbReference type="InterPro" id="IPR036279">
    <property type="entry name" value="5-3_exonuclease_C_sf"/>
</dbReference>
<dbReference type="GO" id="GO:0048256">
    <property type="term" value="F:flap endonuclease activity"/>
    <property type="evidence" value="ECO:0007669"/>
    <property type="project" value="UniProtKB-ARBA"/>
</dbReference>
<keyword evidence="8" id="KW-0378">Hydrolase</keyword>
<dbReference type="Gene3D" id="1.10.150.20">
    <property type="entry name" value="5' to 3' exonuclease, C-terminal subdomain"/>
    <property type="match status" value="1"/>
</dbReference>
<evidence type="ECO:0000256" key="1">
    <source>
        <dbReference type="ARBA" id="ARBA00001946"/>
    </source>
</evidence>
<feature type="region of interest" description="Disordered" evidence="14">
    <location>
        <begin position="761"/>
        <end position="795"/>
    </location>
</feature>
<comment type="caution">
    <text evidence="17">The sequence shown here is derived from an EMBL/GenBank/DDBJ whole genome shotgun (WGS) entry which is preliminary data.</text>
</comment>
<dbReference type="InterPro" id="IPR001044">
    <property type="entry name" value="XPG/Rad2_eukaryotes"/>
</dbReference>
<evidence type="ECO:0000256" key="2">
    <source>
        <dbReference type="ARBA" id="ARBA00004123"/>
    </source>
</evidence>
<evidence type="ECO:0000256" key="12">
    <source>
        <dbReference type="ARBA" id="ARBA00038112"/>
    </source>
</evidence>
<gene>
    <name evidence="17" type="ORF">MVEN_02105500</name>
</gene>
<evidence type="ECO:0000256" key="3">
    <source>
        <dbReference type="ARBA" id="ARBA00005283"/>
    </source>
</evidence>
<feature type="compositionally biased region" description="Pro residues" evidence="14">
    <location>
        <begin position="569"/>
        <end position="581"/>
    </location>
</feature>
<keyword evidence="13" id="KW-0175">Coiled coil</keyword>
<protein>
    <submittedName>
        <fullName evidence="17">PIN domain-like protein</fullName>
    </submittedName>
</protein>
<dbReference type="Pfam" id="PF00752">
    <property type="entry name" value="XPG_N"/>
    <property type="match status" value="1"/>
</dbReference>
<feature type="domain" description="XPG-I" evidence="15">
    <location>
        <begin position="864"/>
        <end position="933"/>
    </location>
</feature>
<keyword evidence="4" id="KW-0540">Nuclease</keyword>